<evidence type="ECO:0000256" key="1">
    <source>
        <dbReference type="SAM" id="MobiDB-lite"/>
    </source>
</evidence>
<reference evidence="2 3" key="1">
    <citation type="submission" date="2021-01" db="EMBL/GenBank/DDBJ databases">
        <title>Whole genome shotgun sequence of Verrucosispora qiuiae NBRC 106684.</title>
        <authorList>
            <person name="Komaki H."/>
            <person name="Tamura T."/>
        </authorList>
    </citation>
    <scope>NUCLEOTIDE SEQUENCE [LARGE SCALE GENOMIC DNA]</scope>
    <source>
        <strain evidence="2 3">NBRC 106684</strain>
    </source>
</reference>
<evidence type="ECO:0000313" key="2">
    <source>
        <dbReference type="EMBL" id="GIJ25485.1"/>
    </source>
</evidence>
<gene>
    <name evidence="2" type="ORF">Vqi01_06470</name>
</gene>
<organism evidence="2 3">
    <name type="scientific">Micromonospora qiuiae</name>
    <dbReference type="NCBI Taxonomy" id="502268"/>
    <lineage>
        <taxon>Bacteria</taxon>
        <taxon>Bacillati</taxon>
        <taxon>Actinomycetota</taxon>
        <taxon>Actinomycetes</taxon>
        <taxon>Micromonosporales</taxon>
        <taxon>Micromonosporaceae</taxon>
        <taxon>Micromonospora</taxon>
    </lineage>
</organism>
<dbReference type="EMBL" id="BOPC01000009">
    <property type="protein sequence ID" value="GIJ25485.1"/>
    <property type="molecule type" value="Genomic_DNA"/>
</dbReference>
<evidence type="ECO:0000313" key="3">
    <source>
        <dbReference type="Proteomes" id="UP000653076"/>
    </source>
</evidence>
<keyword evidence="3" id="KW-1185">Reference proteome</keyword>
<accession>A0ABQ4J5M7</accession>
<sequence>MCVGCQALDASECQTLEAFEAAPGAPSMWRRCPVDRRWFHAAKSGRSYALYCSAECKATRERQIQRAIRDLARDSTPDDPRAALVDAEVLYSWWYGTNDHRLTRRYWGNAGRPGPANAPESPRVRRALVDRLDRLRPVVDELDRKAEREEAERRRREATRAEQEAARIERDTENAWRAELLADLSPD</sequence>
<dbReference type="Proteomes" id="UP000653076">
    <property type="component" value="Unassembled WGS sequence"/>
</dbReference>
<name>A0ABQ4J5M7_9ACTN</name>
<feature type="region of interest" description="Disordered" evidence="1">
    <location>
        <begin position="143"/>
        <end position="169"/>
    </location>
</feature>
<comment type="caution">
    <text evidence="2">The sequence shown here is derived from an EMBL/GenBank/DDBJ whole genome shotgun (WGS) entry which is preliminary data.</text>
</comment>
<proteinExistence type="predicted"/>
<protein>
    <submittedName>
        <fullName evidence="2">Uncharacterized protein</fullName>
    </submittedName>
</protein>